<keyword evidence="6" id="KW-1185">Reference proteome</keyword>
<dbReference type="PANTHER" id="PTHR30098:SF2">
    <property type="entry name" value="LEUCYL_PHENYLALANYL-TRNA--PROTEIN TRANSFERASE"/>
    <property type="match status" value="1"/>
</dbReference>
<dbReference type="EMBL" id="VTHL01000015">
    <property type="protein sequence ID" value="TYZ07800.1"/>
    <property type="molecule type" value="Genomic_DNA"/>
</dbReference>
<evidence type="ECO:0000256" key="4">
    <source>
        <dbReference type="HAMAP-Rule" id="MF_00688"/>
    </source>
</evidence>
<dbReference type="Gene3D" id="3.30.70.3550">
    <property type="entry name" value="Leucyl/phenylalanyl-tRNA-protein transferase, N-terminal domain"/>
    <property type="match status" value="1"/>
</dbReference>
<comment type="subcellular location">
    <subcellularLocation>
        <location evidence="4">Cytoplasm</location>
    </subcellularLocation>
</comment>
<evidence type="ECO:0000313" key="6">
    <source>
        <dbReference type="Proteomes" id="UP000322791"/>
    </source>
</evidence>
<keyword evidence="2 4" id="KW-0808">Transferase</keyword>
<dbReference type="Gene3D" id="3.40.630.70">
    <property type="entry name" value="Leucyl/phenylalanyl-tRNA-protein transferase, C-terminal domain"/>
    <property type="match status" value="1"/>
</dbReference>
<keyword evidence="3 4" id="KW-0012">Acyltransferase</keyword>
<comment type="catalytic activity">
    <reaction evidence="4">
        <text>N-terminal L-arginyl-[protein] + L-leucyl-tRNA(Leu) = N-terminal L-leucyl-L-arginyl-[protein] + tRNA(Leu) + H(+)</text>
        <dbReference type="Rhea" id="RHEA:50416"/>
        <dbReference type="Rhea" id="RHEA-COMP:9613"/>
        <dbReference type="Rhea" id="RHEA-COMP:9622"/>
        <dbReference type="Rhea" id="RHEA-COMP:12672"/>
        <dbReference type="Rhea" id="RHEA-COMP:12673"/>
        <dbReference type="ChEBI" id="CHEBI:15378"/>
        <dbReference type="ChEBI" id="CHEBI:64719"/>
        <dbReference type="ChEBI" id="CHEBI:78442"/>
        <dbReference type="ChEBI" id="CHEBI:78494"/>
        <dbReference type="ChEBI" id="CHEBI:133044"/>
        <dbReference type="EC" id="2.3.2.6"/>
    </reaction>
</comment>
<sequence length="231" mass="25560">MLLPFPANPDKAADDSVEGLVLLGGEPTVENLSAAYSRGIFPWPVEGWPVLPWFCPPRRGILRLERLHVGRSLARAQRQSPWRISFNEAFEQVMRACQQQPRPEQAGTWITPQLVRGYVALHRAGRAHSVEVWDGTELVGGVYGVAVQGVFAGESMFHTQPNASKLALLALIESLHQQGATLLDIQQLTPHLAALGAEEVSRREFLRLLQLEQAAGRELRFGPELRPAITP</sequence>
<comment type="function">
    <text evidence="4">Functions in the N-end rule pathway of protein degradation where it conjugates Leu, Phe and, less efficiently, Met from aminoacyl-tRNAs to the N-termini of proteins containing an N-terminal arginine or lysine.</text>
</comment>
<dbReference type="InterPro" id="IPR016181">
    <property type="entry name" value="Acyl_CoA_acyltransferase"/>
</dbReference>
<evidence type="ECO:0000256" key="1">
    <source>
        <dbReference type="ARBA" id="ARBA00022490"/>
    </source>
</evidence>
<keyword evidence="1 4" id="KW-0963">Cytoplasm</keyword>
<proteinExistence type="inferred from homology"/>
<dbReference type="HAMAP" id="MF_00688">
    <property type="entry name" value="Leu_Phe_trans"/>
    <property type="match status" value="1"/>
</dbReference>
<reference evidence="5 6" key="1">
    <citation type="submission" date="2019-08" db="EMBL/GenBank/DDBJ databases">
        <authorList>
            <person name="Seo M.-J."/>
        </authorList>
    </citation>
    <scope>NUCLEOTIDE SEQUENCE [LARGE SCALE GENOMIC DNA]</scope>
    <source>
        <strain evidence="5 6">KIGAM108</strain>
    </source>
</reference>
<dbReference type="RefSeq" id="WP_149071649.1">
    <property type="nucleotide sequence ID" value="NZ_VTHL01000015.1"/>
</dbReference>
<evidence type="ECO:0000256" key="3">
    <source>
        <dbReference type="ARBA" id="ARBA00023315"/>
    </source>
</evidence>
<dbReference type="PANTHER" id="PTHR30098">
    <property type="entry name" value="LEUCYL/PHENYLALANYL-TRNA--PROTEIN TRANSFERASE"/>
    <property type="match status" value="1"/>
</dbReference>
<protein>
    <recommendedName>
        <fullName evidence="4">Leucyl/phenylalanyl-tRNA--protein transferase</fullName>
        <ecNumber evidence="4">2.3.2.6</ecNumber>
    </recommendedName>
    <alternativeName>
        <fullName evidence="4">L/F-transferase</fullName>
    </alternativeName>
    <alternativeName>
        <fullName evidence="4">Leucyltransferase</fullName>
    </alternativeName>
    <alternativeName>
        <fullName evidence="4">Phenyalanyltransferase</fullName>
    </alternativeName>
</protein>
<dbReference type="AlphaFoldDB" id="A0A5D6UXI1"/>
<dbReference type="SUPFAM" id="SSF55729">
    <property type="entry name" value="Acyl-CoA N-acyltransferases (Nat)"/>
    <property type="match status" value="1"/>
</dbReference>
<comment type="caution">
    <text evidence="5">The sequence shown here is derived from an EMBL/GenBank/DDBJ whole genome shotgun (WGS) entry which is preliminary data.</text>
</comment>
<comment type="similarity">
    <text evidence="4">Belongs to the L/F-transferase family.</text>
</comment>
<dbReference type="InterPro" id="IPR042221">
    <property type="entry name" value="Leu/Phe-tRNA_Trfase_N"/>
</dbReference>
<dbReference type="Pfam" id="PF03588">
    <property type="entry name" value="Leu_Phe_trans"/>
    <property type="match status" value="1"/>
</dbReference>
<comment type="catalytic activity">
    <reaction evidence="4">
        <text>L-phenylalanyl-tRNA(Phe) + an N-terminal L-alpha-aminoacyl-[protein] = an N-terminal L-phenylalanyl-L-alpha-aminoacyl-[protein] + tRNA(Phe)</text>
        <dbReference type="Rhea" id="RHEA:43632"/>
        <dbReference type="Rhea" id="RHEA-COMP:9668"/>
        <dbReference type="Rhea" id="RHEA-COMP:9699"/>
        <dbReference type="Rhea" id="RHEA-COMP:10636"/>
        <dbReference type="Rhea" id="RHEA-COMP:10637"/>
        <dbReference type="ChEBI" id="CHEBI:78442"/>
        <dbReference type="ChEBI" id="CHEBI:78531"/>
        <dbReference type="ChEBI" id="CHEBI:78597"/>
        <dbReference type="ChEBI" id="CHEBI:83561"/>
        <dbReference type="EC" id="2.3.2.6"/>
    </reaction>
</comment>
<evidence type="ECO:0000256" key="2">
    <source>
        <dbReference type="ARBA" id="ARBA00022679"/>
    </source>
</evidence>
<dbReference type="InterPro" id="IPR004616">
    <property type="entry name" value="Leu/Phe-tRNA_Trfase"/>
</dbReference>
<organism evidence="5 6">
    <name type="scientific">Hymenobacter lutimineralis</name>
    <dbReference type="NCBI Taxonomy" id="2606448"/>
    <lineage>
        <taxon>Bacteria</taxon>
        <taxon>Pseudomonadati</taxon>
        <taxon>Bacteroidota</taxon>
        <taxon>Cytophagia</taxon>
        <taxon>Cytophagales</taxon>
        <taxon>Hymenobacteraceae</taxon>
        <taxon>Hymenobacter</taxon>
    </lineage>
</organism>
<evidence type="ECO:0000313" key="5">
    <source>
        <dbReference type="EMBL" id="TYZ07800.1"/>
    </source>
</evidence>
<dbReference type="NCBIfam" id="TIGR00667">
    <property type="entry name" value="aat"/>
    <property type="match status" value="1"/>
</dbReference>
<dbReference type="GO" id="GO:0005737">
    <property type="term" value="C:cytoplasm"/>
    <property type="evidence" value="ECO:0007669"/>
    <property type="project" value="UniProtKB-SubCell"/>
</dbReference>
<dbReference type="GO" id="GO:0030163">
    <property type="term" value="P:protein catabolic process"/>
    <property type="evidence" value="ECO:0007669"/>
    <property type="project" value="UniProtKB-UniRule"/>
</dbReference>
<comment type="catalytic activity">
    <reaction evidence="4">
        <text>N-terminal L-lysyl-[protein] + L-leucyl-tRNA(Leu) = N-terminal L-leucyl-L-lysyl-[protein] + tRNA(Leu) + H(+)</text>
        <dbReference type="Rhea" id="RHEA:12340"/>
        <dbReference type="Rhea" id="RHEA-COMP:9613"/>
        <dbReference type="Rhea" id="RHEA-COMP:9622"/>
        <dbReference type="Rhea" id="RHEA-COMP:12670"/>
        <dbReference type="Rhea" id="RHEA-COMP:12671"/>
        <dbReference type="ChEBI" id="CHEBI:15378"/>
        <dbReference type="ChEBI" id="CHEBI:65249"/>
        <dbReference type="ChEBI" id="CHEBI:78442"/>
        <dbReference type="ChEBI" id="CHEBI:78494"/>
        <dbReference type="ChEBI" id="CHEBI:133043"/>
        <dbReference type="EC" id="2.3.2.6"/>
    </reaction>
</comment>
<accession>A0A5D6UXI1</accession>
<dbReference type="InterPro" id="IPR042203">
    <property type="entry name" value="Leu/Phe-tRNA_Trfase_C"/>
</dbReference>
<gene>
    <name evidence="4" type="primary">aat</name>
    <name evidence="5" type="ORF">FY528_13975</name>
</gene>
<name>A0A5D6UXI1_9BACT</name>
<dbReference type="Proteomes" id="UP000322791">
    <property type="component" value="Unassembled WGS sequence"/>
</dbReference>
<dbReference type="EC" id="2.3.2.6" evidence="4"/>
<dbReference type="GO" id="GO:0008914">
    <property type="term" value="F:leucyl-tRNA--protein transferase activity"/>
    <property type="evidence" value="ECO:0007669"/>
    <property type="project" value="UniProtKB-UniRule"/>
</dbReference>